<accession>A0AAX4NGE9</accession>
<gene>
    <name evidence="1" type="ORF">OXIME_001117</name>
</gene>
<dbReference type="AlphaFoldDB" id="A0AAX4NGE9"/>
<dbReference type="RefSeq" id="WP_393970875.1">
    <property type="nucleotide sequence ID" value="NZ_CP133772.1"/>
</dbReference>
<keyword evidence="2" id="KW-1185">Reference proteome</keyword>
<protein>
    <submittedName>
        <fullName evidence="1">Uncharacterized protein</fullName>
    </submittedName>
</protein>
<organism evidence="1 2">
    <name type="scientific">Oxyplasma meridianum</name>
    <dbReference type="NCBI Taxonomy" id="3073602"/>
    <lineage>
        <taxon>Archaea</taxon>
        <taxon>Methanobacteriati</taxon>
        <taxon>Thermoplasmatota</taxon>
        <taxon>Thermoplasmata</taxon>
        <taxon>Thermoplasmatales</taxon>
        <taxon>Thermoplasmataceae</taxon>
        <taxon>Oxyplasma</taxon>
    </lineage>
</organism>
<evidence type="ECO:0000313" key="1">
    <source>
        <dbReference type="EMBL" id="WYY00540.1"/>
    </source>
</evidence>
<dbReference type="KEGG" id="omr:OXIME_001117"/>
<dbReference type="GeneID" id="95967854"/>
<reference evidence="1 2" key="1">
    <citation type="submission" date="2023-09" db="EMBL/GenBank/DDBJ databases">
        <authorList>
            <person name="Golyshina O.V."/>
            <person name="Lunev E.A."/>
            <person name="Bargiela R."/>
            <person name="Gaines M.C."/>
            <person name="Daum B."/>
            <person name="Bale N.J."/>
            <person name="Koenen M."/>
            <person name="Sinninghe Damst J.S."/>
            <person name="Yakimov M."/>
            <person name="Golyshin P.N."/>
        </authorList>
    </citation>
    <scope>NUCLEOTIDE SEQUENCE [LARGE SCALE GENOMIC DNA]</scope>
    <source>
        <strain evidence="1 2">M1</strain>
    </source>
</reference>
<evidence type="ECO:0000313" key="2">
    <source>
        <dbReference type="Proteomes" id="UP001451606"/>
    </source>
</evidence>
<proteinExistence type="predicted"/>
<dbReference type="Proteomes" id="UP001451606">
    <property type="component" value="Chromosome"/>
</dbReference>
<dbReference type="EMBL" id="CP133772">
    <property type="protein sequence ID" value="WYY00540.1"/>
    <property type="molecule type" value="Genomic_DNA"/>
</dbReference>
<sequence length="72" mass="8142">MGLKYKTIRSPTTGKYAVKKTGLTILLEYHTGAKFLITILIQAAIPFQYAVFPSVKEVKMLLKTIKKYISYA</sequence>
<name>A0AAX4NGE9_9ARCH</name>